<name>A0A137P2N1_CONC2</name>
<dbReference type="Proteomes" id="UP000070444">
    <property type="component" value="Unassembled WGS sequence"/>
</dbReference>
<protein>
    <recommendedName>
        <fullName evidence="9">PRP1 splicing factor N-terminal domain-containing protein</fullName>
    </recommendedName>
</protein>
<evidence type="ECO:0000313" key="11">
    <source>
        <dbReference type="Proteomes" id="UP000070444"/>
    </source>
</evidence>
<evidence type="ECO:0000256" key="1">
    <source>
        <dbReference type="ARBA" id="ARBA00004123"/>
    </source>
</evidence>
<evidence type="ECO:0000256" key="5">
    <source>
        <dbReference type="ARBA" id="ARBA00023242"/>
    </source>
</evidence>
<reference evidence="10 11" key="1">
    <citation type="journal article" date="2015" name="Genome Biol. Evol.">
        <title>Phylogenomic analyses indicate that early fungi evolved digesting cell walls of algal ancestors of land plants.</title>
        <authorList>
            <person name="Chang Y."/>
            <person name="Wang S."/>
            <person name="Sekimoto S."/>
            <person name="Aerts A.L."/>
            <person name="Choi C."/>
            <person name="Clum A."/>
            <person name="LaButti K.M."/>
            <person name="Lindquist E.A."/>
            <person name="Yee Ngan C."/>
            <person name="Ohm R.A."/>
            <person name="Salamov A.A."/>
            <person name="Grigoriev I.V."/>
            <person name="Spatafora J.W."/>
            <person name="Berbee M.L."/>
        </authorList>
    </citation>
    <scope>NUCLEOTIDE SEQUENCE [LARGE SCALE GENOMIC DNA]</scope>
    <source>
        <strain evidence="10 11">NRRL 28638</strain>
    </source>
</reference>
<keyword evidence="11" id="KW-1185">Reference proteome</keyword>
<dbReference type="SUPFAM" id="SSF48452">
    <property type="entry name" value="TPR-like"/>
    <property type="match status" value="4"/>
</dbReference>
<keyword evidence="3" id="KW-0677">Repeat</keyword>
<keyword evidence="2" id="KW-0507">mRNA processing</keyword>
<evidence type="ECO:0000259" key="9">
    <source>
        <dbReference type="Pfam" id="PF06424"/>
    </source>
</evidence>
<gene>
    <name evidence="10" type="ORF">CONCODRAFT_40850</name>
</gene>
<dbReference type="InterPro" id="IPR003107">
    <property type="entry name" value="HAT"/>
</dbReference>
<keyword evidence="7" id="KW-0175">Coiled coil</keyword>
<accession>A0A137P2N1</accession>
<evidence type="ECO:0000256" key="8">
    <source>
        <dbReference type="SAM" id="MobiDB-lite"/>
    </source>
</evidence>
<dbReference type="EMBL" id="KQ964541">
    <property type="protein sequence ID" value="KXN69272.1"/>
    <property type="molecule type" value="Genomic_DNA"/>
</dbReference>
<dbReference type="FunFam" id="1.25.40.10:FF:000256">
    <property type="entry name" value="Probable pre-mRNA splicing factor prp1"/>
    <property type="match status" value="1"/>
</dbReference>
<evidence type="ECO:0000256" key="3">
    <source>
        <dbReference type="ARBA" id="ARBA00022737"/>
    </source>
</evidence>
<evidence type="ECO:0000256" key="4">
    <source>
        <dbReference type="ARBA" id="ARBA00023187"/>
    </source>
</evidence>
<evidence type="ECO:0000313" key="10">
    <source>
        <dbReference type="EMBL" id="KXN69272.1"/>
    </source>
</evidence>
<dbReference type="Pfam" id="PF13181">
    <property type="entry name" value="TPR_8"/>
    <property type="match status" value="1"/>
</dbReference>
<dbReference type="InterPro" id="IPR010491">
    <property type="entry name" value="PRP1_N"/>
</dbReference>
<sequence length="898" mass="101440">MGQPAPPGYVAGLGRGASGFTTRSDIGPARDDIETNVVDEHEKDNENDDSERYQDPDNEVGLFAGIQYDQDDDEADKIYESIDEKMDERRKIRREEREKAELERYRKERPKIQQQFADLKRGLAVVSEDEWANLPDVGDLVGKNRKKNKIKEKFTPVPDSLLDKARMESSYDNAISLNGSETPAGSAGSGLLTNFVEIGQANNKVFNLKLGQISDSKGGQSTIDPKGYLTELSSVVLKTDAEIGDIKKARSLLNSVTGSNPKYAPGWIASARLEEVAGKIVKARQIMKEGCERCPDSEDVWLEAARLNTNENAKIILAESIRHIQDSVKIWLAAAKLETEIPAKKRVLRKALENIPTSVTIWKAAIDLEESHDEARILLASAVELVPSSVDLWLALAKLEPHENARKVINNARKAIPTSHEIWIAAAHLEEQNGNSNLIQNLINRAITELSKYGVVLNRDQWIKLAEESELEYECIETCQAIIRATLAMNVDPVDQLDTWLEDAESSTKNKAYETARAMYAFCLNNYPDDSTIWERAAFFEKDHGTSTSLEELLDRAVKQCPHEEILWLMWAKEEWIKGNVEGAGSILARAFEVNPNSEQIWLAAVKLEVENSEPERAQTLLAKARIDADTEKVWMKSIVLERQLENTDKALELLEEANEKFPKFDKLWMIKGQIYQQLGKTQEAREAFNKGTKLCPNSITLWILSAELEESVDLHIKARSVLERARLINPKTPELWLAAIRLELRFNNSVIAKSLLSKAIQECPDSNILWAEAIILEPRAQRKSKLADALKNCNADPLIISVMARNLWAERKIDKARNMFVRSLKQNPDHGDTWAWYLKFEKEQGTEEQVKEVIQQCIQAEPKHGELWQKAAKSVRKFPLKGRELLEAVESQLDTII</sequence>
<feature type="repeat" description="TPR" evidence="6">
    <location>
        <begin position="666"/>
        <end position="699"/>
    </location>
</feature>
<comment type="subcellular location">
    <subcellularLocation>
        <location evidence="1">Nucleus</location>
    </subcellularLocation>
</comment>
<dbReference type="Pfam" id="PF06424">
    <property type="entry name" value="PRP1_N"/>
    <property type="match status" value="1"/>
</dbReference>
<evidence type="ECO:0000256" key="6">
    <source>
        <dbReference type="PROSITE-ProRule" id="PRU00339"/>
    </source>
</evidence>
<dbReference type="SMART" id="SM00028">
    <property type="entry name" value="TPR"/>
    <property type="match status" value="4"/>
</dbReference>
<feature type="compositionally biased region" description="Basic and acidic residues" evidence="8">
    <location>
        <begin position="28"/>
        <end position="55"/>
    </location>
</feature>
<evidence type="ECO:0000256" key="2">
    <source>
        <dbReference type="ARBA" id="ARBA00022664"/>
    </source>
</evidence>
<feature type="coiled-coil region" evidence="7">
    <location>
        <begin position="85"/>
        <end position="115"/>
    </location>
</feature>
<evidence type="ECO:0000256" key="7">
    <source>
        <dbReference type="SAM" id="Coils"/>
    </source>
</evidence>
<feature type="domain" description="PRP1 splicing factor N-terminal" evidence="9">
    <location>
        <begin position="5"/>
        <end position="143"/>
    </location>
</feature>
<dbReference type="InterPro" id="IPR019734">
    <property type="entry name" value="TPR_rpt"/>
</dbReference>
<organism evidence="10 11">
    <name type="scientific">Conidiobolus coronatus (strain ATCC 28846 / CBS 209.66 / NRRL 28638)</name>
    <name type="common">Delacroixia coronata</name>
    <dbReference type="NCBI Taxonomy" id="796925"/>
    <lineage>
        <taxon>Eukaryota</taxon>
        <taxon>Fungi</taxon>
        <taxon>Fungi incertae sedis</taxon>
        <taxon>Zoopagomycota</taxon>
        <taxon>Entomophthoromycotina</taxon>
        <taxon>Entomophthoromycetes</taxon>
        <taxon>Entomophthorales</taxon>
        <taxon>Ancylistaceae</taxon>
        <taxon>Conidiobolus</taxon>
    </lineage>
</organism>
<dbReference type="GO" id="GO:0000244">
    <property type="term" value="P:spliceosomal tri-snRNP complex assembly"/>
    <property type="evidence" value="ECO:0007669"/>
    <property type="project" value="TreeGrafter"/>
</dbReference>
<dbReference type="GO" id="GO:0045292">
    <property type="term" value="P:mRNA cis splicing, via spliceosome"/>
    <property type="evidence" value="ECO:0007669"/>
    <property type="project" value="EnsemblFungi"/>
</dbReference>
<dbReference type="GO" id="GO:0071013">
    <property type="term" value="C:catalytic step 2 spliceosome"/>
    <property type="evidence" value="ECO:0007669"/>
    <property type="project" value="TreeGrafter"/>
</dbReference>
<keyword evidence="5" id="KW-0539">Nucleus</keyword>
<dbReference type="InterPro" id="IPR045075">
    <property type="entry name" value="Syf1-like"/>
</dbReference>
<dbReference type="Pfam" id="PF13428">
    <property type="entry name" value="TPR_14"/>
    <property type="match status" value="1"/>
</dbReference>
<proteinExistence type="predicted"/>
<dbReference type="STRING" id="796925.A0A137P2N1"/>
<dbReference type="PANTHER" id="PTHR11246:SF1">
    <property type="entry name" value="PRE-MRNA-PROCESSING FACTOR 6"/>
    <property type="match status" value="1"/>
</dbReference>
<feature type="region of interest" description="Disordered" evidence="8">
    <location>
        <begin position="1"/>
        <end position="59"/>
    </location>
</feature>
<dbReference type="OMA" id="DGWAWYY"/>
<dbReference type="Gene3D" id="1.25.40.10">
    <property type="entry name" value="Tetratricopeptide repeat domain"/>
    <property type="match status" value="3"/>
</dbReference>
<dbReference type="PANTHER" id="PTHR11246">
    <property type="entry name" value="PRE-MRNA SPLICING FACTOR"/>
    <property type="match status" value="1"/>
</dbReference>
<dbReference type="GO" id="GO:0046540">
    <property type="term" value="C:U4/U6 x U5 tri-snRNP complex"/>
    <property type="evidence" value="ECO:0007669"/>
    <property type="project" value="EnsemblFungi"/>
</dbReference>
<dbReference type="FunFam" id="1.25.40.10:FF:000384">
    <property type="entry name" value="Probable pre-mRNA splicing factor prp1"/>
    <property type="match status" value="1"/>
</dbReference>
<keyword evidence="4" id="KW-0508">mRNA splicing</keyword>
<dbReference type="PROSITE" id="PS50005">
    <property type="entry name" value="TPR"/>
    <property type="match status" value="1"/>
</dbReference>
<keyword evidence="6" id="KW-0802">TPR repeat</keyword>
<dbReference type="AlphaFoldDB" id="A0A137P2N1"/>
<dbReference type="InterPro" id="IPR011990">
    <property type="entry name" value="TPR-like_helical_dom_sf"/>
</dbReference>
<dbReference type="SMART" id="SM00386">
    <property type="entry name" value="HAT"/>
    <property type="match status" value="14"/>
</dbReference>
<dbReference type="OrthoDB" id="440128at2759"/>